<keyword evidence="2" id="KW-1185">Reference proteome</keyword>
<dbReference type="Proteomes" id="UP000217784">
    <property type="component" value="Unassembled WGS sequence"/>
</dbReference>
<dbReference type="AlphaFoldDB" id="A0A2A2H4L5"/>
<dbReference type="RefSeq" id="WP_069583327.1">
    <property type="nucleotide sequence ID" value="NZ_LMVM01000023.1"/>
</dbReference>
<accession>A0A2A2H4L5</accession>
<organism evidence="1 2">
    <name type="scientific">Methanobacterium bryantii</name>
    <dbReference type="NCBI Taxonomy" id="2161"/>
    <lineage>
        <taxon>Archaea</taxon>
        <taxon>Methanobacteriati</taxon>
        <taxon>Methanobacteriota</taxon>
        <taxon>Methanomada group</taxon>
        <taxon>Methanobacteria</taxon>
        <taxon>Methanobacteriales</taxon>
        <taxon>Methanobacteriaceae</taxon>
        <taxon>Methanobacterium</taxon>
    </lineage>
</organism>
<proteinExistence type="predicted"/>
<sequence>MELVGICSVCGKAGKMHSCPLCGSIVCKSCYDVSKGICKRCARNPGKMIK</sequence>
<keyword evidence="1" id="KW-0808">Transferase</keyword>
<protein>
    <submittedName>
        <fullName evidence="1">Orotate phosphoribosyltransferase</fullName>
    </submittedName>
</protein>
<dbReference type="OrthoDB" id="70008at2157"/>
<comment type="caution">
    <text evidence="1">The sequence shown here is derived from an EMBL/GenBank/DDBJ whole genome shotgun (WGS) entry which is preliminary data.</text>
</comment>
<evidence type="ECO:0000313" key="2">
    <source>
        <dbReference type="Proteomes" id="UP000217784"/>
    </source>
</evidence>
<dbReference type="EMBL" id="LMVM01000023">
    <property type="protein sequence ID" value="PAV04223.1"/>
    <property type="molecule type" value="Genomic_DNA"/>
</dbReference>
<reference evidence="1 2" key="1">
    <citation type="journal article" date="2017" name="BMC Genomics">
        <title>Genomic analysis of methanogenic archaea reveals a shift towards energy conservation.</title>
        <authorList>
            <person name="Gilmore S.P."/>
            <person name="Henske J.K."/>
            <person name="Sexton J.A."/>
            <person name="Solomon K.V."/>
            <person name="Seppala S."/>
            <person name="Yoo J.I."/>
            <person name="Huyett L.M."/>
            <person name="Pressman A."/>
            <person name="Cogan J.Z."/>
            <person name="Kivenson V."/>
            <person name="Peng X."/>
            <person name="Tan Y."/>
            <person name="Valentine D.L."/>
            <person name="O'Malley M.A."/>
        </authorList>
    </citation>
    <scope>NUCLEOTIDE SEQUENCE [LARGE SCALE GENOMIC DNA]</scope>
    <source>
        <strain evidence="1 2">M.o.H.</strain>
    </source>
</reference>
<keyword evidence="1" id="KW-0328">Glycosyltransferase</keyword>
<dbReference type="GO" id="GO:0016757">
    <property type="term" value="F:glycosyltransferase activity"/>
    <property type="evidence" value="ECO:0007669"/>
    <property type="project" value="UniProtKB-KW"/>
</dbReference>
<evidence type="ECO:0000313" key="1">
    <source>
        <dbReference type="EMBL" id="PAV04223.1"/>
    </source>
</evidence>
<gene>
    <name evidence="1" type="ORF">ASJ80_05060</name>
</gene>
<name>A0A2A2H4L5_METBR</name>